<evidence type="ECO:0000313" key="2">
    <source>
        <dbReference type="Proteomes" id="UP001529510"/>
    </source>
</evidence>
<feature type="non-terminal residue" evidence="1">
    <location>
        <position position="53"/>
    </location>
</feature>
<gene>
    <name evidence="1" type="ORF">M9458_052015</name>
</gene>
<keyword evidence="2" id="KW-1185">Reference proteome</keyword>
<dbReference type="AlphaFoldDB" id="A0ABD0MU28"/>
<dbReference type="EMBL" id="JAMKFB020000189">
    <property type="protein sequence ID" value="KAL0152292.1"/>
    <property type="molecule type" value="Genomic_DNA"/>
</dbReference>
<comment type="caution">
    <text evidence="1">The sequence shown here is derived from an EMBL/GenBank/DDBJ whole genome shotgun (WGS) entry which is preliminary data.</text>
</comment>
<accession>A0ABD0MU28</accession>
<evidence type="ECO:0000313" key="1">
    <source>
        <dbReference type="EMBL" id="KAL0152292.1"/>
    </source>
</evidence>
<protein>
    <submittedName>
        <fullName evidence="1">Uncharacterized protein</fullName>
    </submittedName>
</protein>
<proteinExistence type="predicted"/>
<name>A0ABD0MU28_CIRMR</name>
<organism evidence="1 2">
    <name type="scientific">Cirrhinus mrigala</name>
    <name type="common">Mrigala</name>
    <dbReference type="NCBI Taxonomy" id="683832"/>
    <lineage>
        <taxon>Eukaryota</taxon>
        <taxon>Metazoa</taxon>
        <taxon>Chordata</taxon>
        <taxon>Craniata</taxon>
        <taxon>Vertebrata</taxon>
        <taxon>Euteleostomi</taxon>
        <taxon>Actinopterygii</taxon>
        <taxon>Neopterygii</taxon>
        <taxon>Teleostei</taxon>
        <taxon>Ostariophysi</taxon>
        <taxon>Cypriniformes</taxon>
        <taxon>Cyprinidae</taxon>
        <taxon>Labeoninae</taxon>
        <taxon>Labeonini</taxon>
        <taxon>Cirrhinus</taxon>
    </lineage>
</organism>
<reference evidence="1 2" key="1">
    <citation type="submission" date="2024-05" db="EMBL/GenBank/DDBJ databases">
        <title>Genome sequencing and assembly of Indian major carp, Cirrhinus mrigala (Hamilton, 1822).</title>
        <authorList>
            <person name="Mohindra V."/>
            <person name="Chowdhury L.M."/>
            <person name="Lal K."/>
            <person name="Jena J.K."/>
        </authorList>
    </citation>
    <scope>NUCLEOTIDE SEQUENCE [LARGE SCALE GENOMIC DNA]</scope>
    <source>
        <strain evidence="1">CM1030</strain>
        <tissue evidence="1">Blood</tissue>
    </source>
</reference>
<sequence length="53" mass="6220">MEWKPRTAKKPGRYQKIILEEAPPRIIVTGTEGYDELLKLGQETFWSDKEREG</sequence>
<dbReference type="Proteomes" id="UP001529510">
    <property type="component" value="Unassembled WGS sequence"/>
</dbReference>